<dbReference type="EMBL" id="JALLAZ020000013">
    <property type="protein sequence ID" value="KAL3805762.1"/>
    <property type="molecule type" value="Genomic_DNA"/>
</dbReference>
<feature type="chain" id="PRO_5044874648" evidence="1">
    <location>
        <begin position="19"/>
        <end position="327"/>
    </location>
</feature>
<keyword evidence="1" id="KW-0732">Signal</keyword>
<feature type="signal peptide" evidence="1">
    <location>
        <begin position="1"/>
        <end position="18"/>
    </location>
</feature>
<evidence type="ECO:0000313" key="3">
    <source>
        <dbReference type="Proteomes" id="UP001530315"/>
    </source>
</evidence>
<name>A0ABD3R0B4_9STRA</name>
<dbReference type="AlphaFoldDB" id="A0ABD3R0B4"/>
<reference evidence="2 3" key="1">
    <citation type="submission" date="2024-10" db="EMBL/GenBank/DDBJ databases">
        <title>Updated reference genomes for cyclostephanoid diatoms.</title>
        <authorList>
            <person name="Roberts W.R."/>
            <person name="Alverson A.J."/>
        </authorList>
    </citation>
    <scope>NUCLEOTIDE SEQUENCE [LARGE SCALE GENOMIC DNA]</scope>
    <source>
        <strain evidence="2 3">AJA276-08</strain>
    </source>
</reference>
<organism evidence="2 3">
    <name type="scientific">Stephanodiscus triporus</name>
    <dbReference type="NCBI Taxonomy" id="2934178"/>
    <lineage>
        <taxon>Eukaryota</taxon>
        <taxon>Sar</taxon>
        <taxon>Stramenopiles</taxon>
        <taxon>Ochrophyta</taxon>
        <taxon>Bacillariophyta</taxon>
        <taxon>Coscinodiscophyceae</taxon>
        <taxon>Thalassiosirophycidae</taxon>
        <taxon>Stephanodiscales</taxon>
        <taxon>Stephanodiscaceae</taxon>
        <taxon>Stephanodiscus</taxon>
    </lineage>
</organism>
<evidence type="ECO:0000313" key="2">
    <source>
        <dbReference type="EMBL" id="KAL3805762.1"/>
    </source>
</evidence>
<sequence length="327" mass="36103">MQQVLFFILPAFIASAQAQETSFKHLKDKEQQELVGGVDAALKTSFKQRKQRKERRALFDGLDAASVSMSMAPSAFEMPTDGIQGEKEPTISSADMSDFLSKFKKEHIELAEALYDASFKQDEGIAEIVSAQDEDFDGINEFRNTVTSFVDTHTRDPPYCIHPSEKTTKSSKSGKGSKIKLFTVERALEAGVLASATIYDGRLYTPAIRNNRMYSDVADGFQVAGGGGWDLFWEALYNFKILEDYLACAGTKIENVLTYKVYVSAEGCGFELFVVIFAFIAWWLCSAGGELNLLPTIIFLYVPYGTPAFPSTILGTQVMLEATAAIP</sequence>
<proteinExistence type="predicted"/>
<comment type="caution">
    <text evidence="2">The sequence shown here is derived from an EMBL/GenBank/DDBJ whole genome shotgun (WGS) entry which is preliminary data.</text>
</comment>
<protein>
    <submittedName>
        <fullName evidence="2">Uncharacterized protein</fullName>
    </submittedName>
</protein>
<keyword evidence="3" id="KW-1185">Reference proteome</keyword>
<accession>A0ABD3R0B4</accession>
<gene>
    <name evidence="2" type="ORF">ACHAW5_005727</name>
</gene>
<dbReference type="Proteomes" id="UP001530315">
    <property type="component" value="Unassembled WGS sequence"/>
</dbReference>
<evidence type="ECO:0000256" key="1">
    <source>
        <dbReference type="SAM" id="SignalP"/>
    </source>
</evidence>